<reference evidence="2 3" key="1">
    <citation type="submission" date="2024-01" db="EMBL/GenBank/DDBJ databases">
        <title>Novel species of the genus Luteimonas isolated from rivers.</title>
        <authorList>
            <person name="Lu H."/>
        </authorList>
    </citation>
    <scope>NUCLEOTIDE SEQUENCE [LARGE SCALE GENOMIC DNA]</scope>
    <source>
        <strain evidence="2 3">FXH3W</strain>
    </source>
</reference>
<evidence type="ECO:0000313" key="3">
    <source>
        <dbReference type="Proteomes" id="UP001356170"/>
    </source>
</evidence>
<proteinExistence type="predicted"/>
<organism evidence="2 3">
    <name type="scientific">Aquilutibacter rugosus</name>
    <dbReference type="NCBI Taxonomy" id="3115820"/>
    <lineage>
        <taxon>Bacteria</taxon>
        <taxon>Pseudomonadati</taxon>
        <taxon>Pseudomonadota</taxon>
        <taxon>Gammaproteobacteria</taxon>
        <taxon>Lysobacterales</taxon>
        <taxon>Lysobacteraceae</taxon>
        <taxon>Aquilutibacter</taxon>
    </lineage>
</organism>
<sequence length="155" mass="16880">MKIELIAKSLTMWSCMITVALMAAPQTAQAVLPACVPKVSQAVVRVPPGKPRMMAGYFQLDNGCRNAIVLNTVRSSDFGEVSIHETVERDNVARMRYVPALTVAPGDRVVFRPGGLHLMLMKPKSNLKIGSRIPIRMSGPGWSLQVMFDVKGMAG</sequence>
<comment type="caution">
    <text evidence="2">The sequence shown here is derived from an EMBL/GenBank/DDBJ whole genome shotgun (WGS) entry which is preliminary data.</text>
</comment>
<dbReference type="PANTHER" id="PTHR36302:SF1">
    <property type="entry name" value="COPPER CHAPERONE PCU(A)C"/>
    <property type="match status" value="1"/>
</dbReference>
<dbReference type="EMBL" id="JAZHBO010000002">
    <property type="protein sequence ID" value="MEF2156280.1"/>
    <property type="molecule type" value="Genomic_DNA"/>
</dbReference>
<dbReference type="PANTHER" id="PTHR36302">
    <property type="entry name" value="BLR7088 PROTEIN"/>
    <property type="match status" value="1"/>
</dbReference>
<dbReference type="InterPro" id="IPR036182">
    <property type="entry name" value="PCuAC_sf"/>
</dbReference>
<keyword evidence="3" id="KW-1185">Reference proteome</keyword>
<evidence type="ECO:0000256" key="1">
    <source>
        <dbReference type="SAM" id="SignalP"/>
    </source>
</evidence>
<name>A0ABU7V0H6_9GAMM</name>
<feature type="chain" id="PRO_5047181323" evidence="1">
    <location>
        <begin position="31"/>
        <end position="155"/>
    </location>
</feature>
<dbReference type="Proteomes" id="UP001356170">
    <property type="component" value="Unassembled WGS sequence"/>
</dbReference>
<dbReference type="InterPro" id="IPR007410">
    <property type="entry name" value="LpqE-like"/>
</dbReference>
<accession>A0ABU7V0H6</accession>
<dbReference type="Gene3D" id="2.60.40.1890">
    <property type="entry name" value="PCu(A)C copper chaperone"/>
    <property type="match status" value="1"/>
</dbReference>
<dbReference type="SUPFAM" id="SSF110087">
    <property type="entry name" value="DR1885-like metal-binding protein"/>
    <property type="match status" value="1"/>
</dbReference>
<dbReference type="RefSeq" id="WP_331704108.1">
    <property type="nucleotide sequence ID" value="NZ_JAZHBO010000002.1"/>
</dbReference>
<feature type="signal peptide" evidence="1">
    <location>
        <begin position="1"/>
        <end position="30"/>
    </location>
</feature>
<keyword evidence="1" id="KW-0732">Signal</keyword>
<gene>
    <name evidence="2" type="ORF">V3390_08595</name>
</gene>
<protein>
    <submittedName>
        <fullName evidence="2">Copper chaperone PCu(A)C</fullName>
    </submittedName>
</protein>
<dbReference type="InterPro" id="IPR058248">
    <property type="entry name" value="Lxx211020-like"/>
</dbReference>
<dbReference type="Pfam" id="PF04314">
    <property type="entry name" value="PCuAC"/>
    <property type="match status" value="1"/>
</dbReference>
<evidence type="ECO:0000313" key="2">
    <source>
        <dbReference type="EMBL" id="MEF2156280.1"/>
    </source>
</evidence>